<dbReference type="AlphaFoldDB" id="A0A1X7K0F4"/>
<dbReference type="Pfam" id="PF06439">
    <property type="entry name" value="3keto-disac_hyd"/>
    <property type="match status" value="2"/>
</dbReference>
<evidence type="ECO:0000259" key="2">
    <source>
        <dbReference type="Pfam" id="PF06439"/>
    </source>
</evidence>
<dbReference type="GO" id="GO:0016787">
    <property type="term" value="F:hydrolase activity"/>
    <property type="evidence" value="ECO:0007669"/>
    <property type="project" value="InterPro"/>
</dbReference>
<protein>
    <recommendedName>
        <fullName evidence="2">3-keto-alpha-glucoside-1,2-lyase/3-keto-2-hydroxy-glucal hydratase domain-containing protein</fullName>
    </recommendedName>
</protein>
<dbReference type="STRING" id="561061.SAMN05660862_2310"/>
<gene>
    <name evidence="3" type="ORF">SAMN05660862_2310</name>
</gene>
<keyword evidence="1" id="KW-0732">Signal</keyword>
<keyword evidence="4" id="KW-1185">Reference proteome</keyword>
<dbReference type="EMBL" id="FXAU01000004">
    <property type="protein sequence ID" value="SMG34089.1"/>
    <property type="molecule type" value="Genomic_DNA"/>
</dbReference>
<dbReference type="Gene3D" id="2.60.120.560">
    <property type="entry name" value="Exo-inulinase, domain 1"/>
    <property type="match status" value="2"/>
</dbReference>
<feature type="domain" description="3-keto-alpha-glucoside-1,2-lyase/3-keto-2-hydroxy-glucal hydratase" evidence="2">
    <location>
        <begin position="49"/>
        <end position="237"/>
    </location>
</feature>
<feature type="domain" description="3-keto-alpha-glucoside-1,2-lyase/3-keto-2-hydroxy-glucal hydratase" evidence="2">
    <location>
        <begin position="268"/>
        <end position="476"/>
    </location>
</feature>
<feature type="chain" id="PRO_5012507759" description="3-keto-alpha-glucoside-1,2-lyase/3-keto-2-hydroxy-glucal hydratase domain-containing protein" evidence="1">
    <location>
        <begin position="41"/>
        <end position="479"/>
    </location>
</feature>
<evidence type="ECO:0000313" key="3">
    <source>
        <dbReference type="EMBL" id="SMG34089.1"/>
    </source>
</evidence>
<evidence type="ECO:0000256" key="1">
    <source>
        <dbReference type="SAM" id="SignalP"/>
    </source>
</evidence>
<proteinExistence type="predicted"/>
<reference evidence="3 4" key="1">
    <citation type="submission" date="2017-04" db="EMBL/GenBank/DDBJ databases">
        <authorList>
            <person name="Afonso C.L."/>
            <person name="Miller P.J."/>
            <person name="Scott M.A."/>
            <person name="Spackman E."/>
            <person name="Goraichik I."/>
            <person name="Dimitrov K.M."/>
            <person name="Suarez D.L."/>
            <person name="Swayne D.E."/>
        </authorList>
    </citation>
    <scope>NUCLEOTIDE SEQUENCE [LARGE SCALE GENOMIC DNA]</scope>
    <source>
        <strain evidence="3 4">DSM 22418</strain>
    </source>
</reference>
<accession>A0A1X7K0F4</accession>
<dbReference type="InterPro" id="IPR010496">
    <property type="entry name" value="AL/BT2_dom"/>
</dbReference>
<name>A0A1X7K0F4_9SPHI</name>
<dbReference type="Proteomes" id="UP000192980">
    <property type="component" value="Unassembled WGS sequence"/>
</dbReference>
<organism evidence="3 4">
    <name type="scientific">Sphingobacterium psychroaquaticum</name>
    <dbReference type="NCBI Taxonomy" id="561061"/>
    <lineage>
        <taxon>Bacteria</taxon>
        <taxon>Pseudomonadati</taxon>
        <taxon>Bacteroidota</taxon>
        <taxon>Sphingobacteriia</taxon>
        <taxon>Sphingobacteriales</taxon>
        <taxon>Sphingobacteriaceae</taxon>
        <taxon>Sphingobacterium</taxon>
    </lineage>
</organism>
<evidence type="ECO:0000313" key="4">
    <source>
        <dbReference type="Proteomes" id="UP000192980"/>
    </source>
</evidence>
<sequence length="479" mass="53385">MFSSNYKPNLNTTMKKTLRATSLILAGLFSAGMLPYSLSAQTTTTDQKGWHALFDGSTLNGWKAVGGKAPYTVEDGAIVGRMTKKTPNSFLITEAEYGDFILELDVKLEGSQTNSGIQTRSHFDAAANNGQGRVYGRQMEIDPTPRAWTGGVYDEARRGWLYPVDLNESAKSLYKSNAYNHYRIEAIGDELKTWVNGVPVASVIDTIDRKGFIGLQVHSIPEDLDGQKVYFKNIRIQTTNLKPKSSTNNIHIVNLQPNQLSKSEKKDGFKLLFNGQNANEWRSVRSDKFPSQGWSVGNGTITVLKSDGGESTNGGDIITKDKYAAFDLSFEFKLSPGANSGVKYFVTLKEQTNGSAIGLEYQILDDEKHPDAKLGREGNRTLASLYDLKTSNREGRARRPIGEWNRGRIVVTPDNQVTHYLNGIKMLSYQRGSQEFKELVAKSKYKDWEAFGEAKEGHILLQDHGDNVSFRNIKIKKIK</sequence>
<feature type="signal peptide" evidence="1">
    <location>
        <begin position="1"/>
        <end position="40"/>
    </location>
</feature>